<gene>
    <name evidence="1" type="ORF">BaRGS_00001444</name>
</gene>
<proteinExistence type="predicted"/>
<organism evidence="1 2">
    <name type="scientific">Batillaria attramentaria</name>
    <dbReference type="NCBI Taxonomy" id="370345"/>
    <lineage>
        <taxon>Eukaryota</taxon>
        <taxon>Metazoa</taxon>
        <taxon>Spiralia</taxon>
        <taxon>Lophotrochozoa</taxon>
        <taxon>Mollusca</taxon>
        <taxon>Gastropoda</taxon>
        <taxon>Caenogastropoda</taxon>
        <taxon>Sorbeoconcha</taxon>
        <taxon>Cerithioidea</taxon>
        <taxon>Batillariidae</taxon>
        <taxon>Batillaria</taxon>
    </lineage>
</organism>
<accession>A0ABD0M6U2</accession>
<feature type="non-terminal residue" evidence="1">
    <location>
        <position position="68"/>
    </location>
</feature>
<dbReference type="EMBL" id="JACVVK020000004">
    <property type="protein sequence ID" value="KAK7507509.1"/>
    <property type="molecule type" value="Genomic_DNA"/>
</dbReference>
<dbReference type="Proteomes" id="UP001519460">
    <property type="component" value="Unassembled WGS sequence"/>
</dbReference>
<sequence length="68" mass="7645">MPTVSLLRPGRDSSQAWQSLMDSVTEGWGSIPYLLPYGIFQVHYSRADLDVLVKPVVKYGHSPWLLNA</sequence>
<reference evidence="1 2" key="1">
    <citation type="journal article" date="2023" name="Sci. Data">
        <title>Genome assembly of the Korean intertidal mud-creeper Batillaria attramentaria.</title>
        <authorList>
            <person name="Patra A.K."/>
            <person name="Ho P.T."/>
            <person name="Jun S."/>
            <person name="Lee S.J."/>
            <person name="Kim Y."/>
            <person name="Won Y.J."/>
        </authorList>
    </citation>
    <scope>NUCLEOTIDE SEQUENCE [LARGE SCALE GENOMIC DNA]</scope>
    <source>
        <strain evidence="1">Wonlab-2016</strain>
    </source>
</reference>
<comment type="caution">
    <text evidence="1">The sequence shown here is derived from an EMBL/GenBank/DDBJ whole genome shotgun (WGS) entry which is preliminary data.</text>
</comment>
<keyword evidence="2" id="KW-1185">Reference proteome</keyword>
<evidence type="ECO:0000313" key="1">
    <source>
        <dbReference type="EMBL" id="KAK7507509.1"/>
    </source>
</evidence>
<dbReference type="AlphaFoldDB" id="A0ABD0M6U2"/>
<name>A0ABD0M6U2_9CAEN</name>
<protein>
    <submittedName>
        <fullName evidence="1">Uncharacterized protein</fullName>
    </submittedName>
</protein>
<evidence type="ECO:0000313" key="2">
    <source>
        <dbReference type="Proteomes" id="UP001519460"/>
    </source>
</evidence>